<reference evidence="2" key="2">
    <citation type="submission" date="2014-02" db="EMBL/GenBank/DDBJ databases">
        <title>Complete Genome Sequence of Neisseria meningitides, serogroup A strain 510612.</title>
        <authorList>
            <person name="Zhang X."/>
            <person name="Zhang Y."/>
            <person name="Yang J."/>
            <person name="Zhu Y."/>
            <person name="Jin Q."/>
        </authorList>
    </citation>
    <scope>NUCLEOTIDE SEQUENCE</scope>
    <source>
        <strain evidence="2">NMA510612</strain>
    </source>
</reference>
<gene>
    <name evidence="1" type="ORF">NMA510612_1092</name>
</gene>
<dbReference type="KEGG" id="nmx:NMA510612_1092"/>
<name>X5EQV4_NEIME</name>
<accession>X5EQV4</accession>
<protein>
    <submittedName>
        <fullName evidence="1">Integral membrane protein</fullName>
    </submittedName>
</protein>
<reference evidence="1 2" key="1">
    <citation type="journal article" date="2014" name="Genome Announc.">
        <title>Complete Genome Sequence of Neisseria meningitidis Serogroup A Strain NMA510612, Isolated from a Patient with Bacterial Meningitis in China.</title>
        <authorList>
            <person name="Zhang Y."/>
            <person name="Yang J."/>
            <person name="Xu L."/>
            <person name="Zhu Y."/>
            <person name="Liu B."/>
            <person name="Shao Z."/>
            <person name="Zhang X."/>
            <person name="Jin Q."/>
        </authorList>
    </citation>
    <scope>NUCLEOTIDE SEQUENCE [LARGE SCALE GENOMIC DNA]</scope>
    <source>
        <strain evidence="2">NMA510612</strain>
    </source>
</reference>
<dbReference type="AlphaFoldDB" id="X5EQV4"/>
<sequence>MQPGLWASDGIFSEWRHSCRRRGSRMGKGGDIVVGNGKNMPHHCWCWVAWCSVWAV</sequence>
<evidence type="ECO:0000313" key="1">
    <source>
        <dbReference type="EMBL" id="AHW75389.1"/>
    </source>
</evidence>
<proteinExistence type="predicted"/>
<evidence type="ECO:0000313" key="2">
    <source>
        <dbReference type="Proteomes" id="UP000023582"/>
    </source>
</evidence>
<organism evidence="1 2">
    <name type="scientific">Neisseria meningitidis</name>
    <dbReference type="NCBI Taxonomy" id="487"/>
    <lineage>
        <taxon>Bacteria</taxon>
        <taxon>Pseudomonadati</taxon>
        <taxon>Pseudomonadota</taxon>
        <taxon>Betaproteobacteria</taxon>
        <taxon>Neisseriales</taxon>
        <taxon>Neisseriaceae</taxon>
        <taxon>Neisseria</taxon>
    </lineage>
</organism>
<dbReference type="EMBL" id="CP007524">
    <property type="protein sequence ID" value="AHW75389.1"/>
    <property type="molecule type" value="Genomic_DNA"/>
</dbReference>
<dbReference type="PATRIC" id="fig|487.517.peg.1088"/>
<dbReference type="Proteomes" id="UP000023582">
    <property type="component" value="Chromosome"/>
</dbReference>